<dbReference type="PANTHER" id="PTHR23028">
    <property type="entry name" value="ACETYLTRANSFERASE"/>
    <property type="match status" value="1"/>
</dbReference>
<feature type="transmembrane region" description="Helical" evidence="1">
    <location>
        <begin position="301"/>
        <end position="319"/>
    </location>
</feature>
<comment type="caution">
    <text evidence="3">The sequence shown here is derived from an EMBL/GenBank/DDBJ whole genome shotgun (WGS) entry which is preliminary data.</text>
</comment>
<keyword evidence="3" id="KW-0808">Transferase</keyword>
<feature type="transmembrane region" description="Helical" evidence="1">
    <location>
        <begin position="202"/>
        <end position="219"/>
    </location>
</feature>
<accession>A0A4Q2KRT1</accession>
<feature type="transmembrane region" description="Helical" evidence="1">
    <location>
        <begin position="19"/>
        <end position="36"/>
    </location>
</feature>
<feature type="domain" description="Acyltransferase 3" evidence="2">
    <location>
        <begin position="13"/>
        <end position="311"/>
    </location>
</feature>
<name>A0A4Q2KRT1_9MICO</name>
<dbReference type="GO" id="GO:0016747">
    <property type="term" value="F:acyltransferase activity, transferring groups other than amino-acyl groups"/>
    <property type="evidence" value="ECO:0007669"/>
    <property type="project" value="InterPro"/>
</dbReference>
<keyword evidence="1" id="KW-0812">Transmembrane</keyword>
<keyword evidence="3" id="KW-0012">Acyltransferase</keyword>
<protein>
    <submittedName>
        <fullName evidence="3">Acyltransferase</fullName>
    </submittedName>
</protein>
<dbReference type="InterPro" id="IPR050879">
    <property type="entry name" value="Acyltransferase_3"/>
</dbReference>
<dbReference type="PANTHER" id="PTHR23028:SF53">
    <property type="entry name" value="ACYL_TRANSF_3 DOMAIN-CONTAINING PROTEIN"/>
    <property type="match status" value="1"/>
</dbReference>
<evidence type="ECO:0000256" key="1">
    <source>
        <dbReference type="SAM" id="Phobius"/>
    </source>
</evidence>
<feature type="transmembrane region" description="Helical" evidence="1">
    <location>
        <begin position="80"/>
        <end position="105"/>
    </location>
</feature>
<evidence type="ECO:0000313" key="4">
    <source>
        <dbReference type="Proteomes" id="UP000293865"/>
    </source>
</evidence>
<feature type="transmembrane region" description="Helical" evidence="1">
    <location>
        <begin position="153"/>
        <end position="171"/>
    </location>
</feature>
<feature type="transmembrane region" description="Helical" evidence="1">
    <location>
        <begin position="278"/>
        <end position="295"/>
    </location>
</feature>
<dbReference type="EMBL" id="SDPN01000032">
    <property type="protein sequence ID" value="RXZ68138.1"/>
    <property type="molecule type" value="Genomic_DNA"/>
</dbReference>
<dbReference type="AlphaFoldDB" id="A0A4Q2KRT1"/>
<dbReference type="RefSeq" id="WP_129521676.1">
    <property type="nucleotide sequence ID" value="NZ_SDPN01000032.1"/>
</dbReference>
<feature type="transmembrane region" description="Helical" evidence="1">
    <location>
        <begin position="249"/>
        <end position="266"/>
    </location>
</feature>
<feature type="transmembrane region" description="Helical" evidence="1">
    <location>
        <begin position="48"/>
        <end position="68"/>
    </location>
</feature>
<evidence type="ECO:0000259" key="2">
    <source>
        <dbReference type="Pfam" id="PF01757"/>
    </source>
</evidence>
<dbReference type="GO" id="GO:0009103">
    <property type="term" value="P:lipopolysaccharide biosynthetic process"/>
    <property type="evidence" value="ECO:0007669"/>
    <property type="project" value="TreeGrafter"/>
</dbReference>
<dbReference type="InterPro" id="IPR002656">
    <property type="entry name" value="Acyl_transf_3_dom"/>
</dbReference>
<proteinExistence type="predicted"/>
<keyword evidence="1" id="KW-0472">Membrane</keyword>
<reference evidence="3 4" key="1">
    <citation type="submission" date="2019-01" db="EMBL/GenBank/DDBJ databases">
        <title>Agromyces.</title>
        <authorList>
            <person name="Li J."/>
        </authorList>
    </citation>
    <scope>NUCLEOTIDE SEQUENCE [LARGE SCALE GENOMIC DNA]</scope>
    <source>
        <strain evidence="3 4">DSM 15934</strain>
    </source>
</reference>
<feature type="transmembrane region" description="Helical" evidence="1">
    <location>
        <begin position="226"/>
        <end position="243"/>
    </location>
</feature>
<evidence type="ECO:0000313" key="3">
    <source>
        <dbReference type="EMBL" id="RXZ68138.1"/>
    </source>
</evidence>
<feature type="transmembrane region" description="Helical" evidence="1">
    <location>
        <begin position="178"/>
        <end position="196"/>
    </location>
</feature>
<dbReference type="OrthoDB" id="9796461at2"/>
<keyword evidence="1" id="KW-1133">Transmembrane helix</keyword>
<dbReference type="Pfam" id="PF01757">
    <property type="entry name" value="Acyl_transf_3"/>
    <property type="match status" value="1"/>
</dbReference>
<sequence length="354" mass="38367">MNLAEVFDPKANSLSHIRLVLATGVIVCHAVFFAGFRPSETFGQLIEFGFVDGFFAISGFLIVASWVHRPSVFPFMTARALRIIPAFWVALAMTAFVLAPGALLLSGRGLPPGFWEEAGTYVGSGLGLFINQHDIAGSPNPTTGSWNQPLWTLYWEFACYILVAALGVFGLVRRKTMVVLFVGAFFLALLAVGGIVPFGYSLIARFLLMFAAGGALYLYRERIPATWWGVVAAVPLVAVSAMLPDYRLLGALPLAYALVVGGSLLRRPTLRTDLSYGIYVYAFPIQVGLAMLGVTSLVANAMLALAFTLPLGAASWYLIERPALRLKRPLGDMLERAARRSDRIGAASENLERA</sequence>
<dbReference type="Proteomes" id="UP000293865">
    <property type="component" value="Unassembled WGS sequence"/>
</dbReference>
<dbReference type="GO" id="GO:0016020">
    <property type="term" value="C:membrane"/>
    <property type="evidence" value="ECO:0007669"/>
    <property type="project" value="TreeGrafter"/>
</dbReference>
<keyword evidence="4" id="KW-1185">Reference proteome</keyword>
<gene>
    <name evidence="3" type="ORF">ESP51_14875</name>
</gene>
<organism evidence="3 4">
    <name type="scientific">Agromyces albus</name>
    <dbReference type="NCBI Taxonomy" id="205332"/>
    <lineage>
        <taxon>Bacteria</taxon>
        <taxon>Bacillati</taxon>
        <taxon>Actinomycetota</taxon>
        <taxon>Actinomycetes</taxon>
        <taxon>Micrococcales</taxon>
        <taxon>Microbacteriaceae</taxon>
        <taxon>Agromyces</taxon>
    </lineage>
</organism>